<protein>
    <submittedName>
        <fullName evidence="1">Uncharacterized protein</fullName>
    </submittedName>
</protein>
<sequence>MLGPDLNDKVMKACHMALAGKLSPHWLPQMYMAFGAAYFFILFVIDSANTLGILLAPPLIKGAFTLLTNVLSATMTSRLMINLRVENDRIHKCVVAQPVAPKKPRVIGAGSTSSV</sequence>
<gene>
    <name evidence="1" type="ORF">FA95DRAFT_1607502</name>
</gene>
<proteinExistence type="predicted"/>
<name>A0ACB8RPD0_9AGAM</name>
<keyword evidence="2" id="KW-1185">Reference proteome</keyword>
<reference evidence="1" key="2">
    <citation type="journal article" date="2022" name="New Phytol.">
        <title>Evolutionary transition to the ectomycorrhizal habit in the genomes of a hyperdiverse lineage of mushroom-forming fungi.</title>
        <authorList>
            <person name="Looney B."/>
            <person name="Miyauchi S."/>
            <person name="Morin E."/>
            <person name="Drula E."/>
            <person name="Courty P.E."/>
            <person name="Kohler A."/>
            <person name="Kuo A."/>
            <person name="LaButti K."/>
            <person name="Pangilinan J."/>
            <person name="Lipzen A."/>
            <person name="Riley R."/>
            <person name="Andreopoulos W."/>
            <person name="He G."/>
            <person name="Johnson J."/>
            <person name="Nolan M."/>
            <person name="Tritt A."/>
            <person name="Barry K.W."/>
            <person name="Grigoriev I.V."/>
            <person name="Nagy L.G."/>
            <person name="Hibbett D."/>
            <person name="Henrissat B."/>
            <person name="Matheny P.B."/>
            <person name="Labbe J."/>
            <person name="Martin F.M."/>
        </authorList>
    </citation>
    <scope>NUCLEOTIDE SEQUENCE</scope>
    <source>
        <strain evidence="1">FP105234-sp</strain>
    </source>
</reference>
<reference evidence="1" key="1">
    <citation type="submission" date="2021-02" db="EMBL/GenBank/DDBJ databases">
        <authorList>
            <consortium name="DOE Joint Genome Institute"/>
            <person name="Ahrendt S."/>
            <person name="Looney B.P."/>
            <person name="Miyauchi S."/>
            <person name="Morin E."/>
            <person name="Drula E."/>
            <person name="Courty P.E."/>
            <person name="Chicoki N."/>
            <person name="Fauchery L."/>
            <person name="Kohler A."/>
            <person name="Kuo A."/>
            <person name="Labutti K."/>
            <person name="Pangilinan J."/>
            <person name="Lipzen A."/>
            <person name="Riley R."/>
            <person name="Andreopoulos W."/>
            <person name="He G."/>
            <person name="Johnson J."/>
            <person name="Barry K.W."/>
            <person name="Grigoriev I.V."/>
            <person name="Nagy L."/>
            <person name="Hibbett D."/>
            <person name="Henrissat B."/>
            <person name="Matheny P.B."/>
            <person name="Labbe J."/>
            <person name="Martin F."/>
        </authorList>
    </citation>
    <scope>NUCLEOTIDE SEQUENCE</scope>
    <source>
        <strain evidence="1">FP105234-sp</strain>
    </source>
</reference>
<accession>A0ACB8RPD0</accession>
<dbReference type="Proteomes" id="UP000814033">
    <property type="component" value="Unassembled WGS sequence"/>
</dbReference>
<organism evidence="1 2">
    <name type="scientific">Auriscalpium vulgare</name>
    <dbReference type="NCBI Taxonomy" id="40419"/>
    <lineage>
        <taxon>Eukaryota</taxon>
        <taxon>Fungi</taxon>
        <taxon>Dikarya</taxon>
        <taxon>Basidiomycota</taxon>
        <taxon>Agaricomycotina</taxon>
        <taxon>Agaricomycetes</taxon>
        <taxon>Russulales</taxon>
        <taxon>Auriscalpiaceae</taxon>
        <taxon>Auriscalpium</taxon>
    </lineage>
</organism>
<evidence type="ECO:0000313" key="2">
    <source>
        <dbReference type="Proteomes" id="UP000814033"/>
    </source>
</evidence>
<dbReference type="EMBL" id="MU275944">
    <property type="protein sequence ID" value="KAI0045722.1"/>
    <property type="molecule type" value="Genomic_DNA"/>
</dbReference>
<comment type="caution">
    <text evidence="1">The sequence shown here is derived from an EMBL/GenBank/DDBJ whole genome shotgun (WGS) entry which is preliminary data.</text>
</comment>
<evidence type="ECO:0000313" key="1">
    <source>
        <dbReference type="EMBL" id="KAI0045722.1"/>
    </source>
</evidence>